<reference evidence="3" key="1">
    <citation type="submission" date="2013-12" db="EMBL/GenBank/DDBJ databases">
        <title>The Genome Sequence of Aphanomyces invadans NJM9701.</title>
        <authorList>
            <consortium name="The Broad Institute Genomics Platform"/>
            <person name="Russ C."/>
            <person name="Tyler B."/>
            <person name="van West P."/>
            <person name="Dieguez-Uribeondo J."/>
            <person name="Young S.K."/>
            <person name="Zeng Q."/>
            <person name="Gargeya S."/>
            <person name="Fitzgerald M."/>
            <person name="Abouelleil A."/>
            <person name="Alvarado L."/>
            <person name="Chapman S.B."/>
            <person name="Gainer-Dewar J."/>
            <person name="Goldberg J."/>
            <person name="Griggs A."/>
            <person name="Gujja S."/>
            <person name="Hansen M."/>
            <person name="Howarth C."/>
            <person name="Imamovic A."/>
            <person name="Ireland A."/>
            <person name="Larimer J."/>
            <person name="McCowan C."/>
            <person name="Murphy C."/>
            <person name="Pearson M."/>
            <person name="Poon T.W."/>
            <person name="Priest M."/>
            <person name="Roberts A."/>
            <person name="Saif S."/>
            <person name="Shea T."/>
            <person name="Sykes S."/>
            <person name="Wortman J."/>
            <person name="Nusbaum C."/>
            <person name="Birren B."/>
        </authorList>
    </citation>
    <scope>NUCLEOTIDE SEQUENCE [LARGE SCALE GENOMIC DNA]</scope>
    <source>
        <strain evidence="3">NJM9701</strain>
    </source>
</reference>
<protein>
    <submittedName>
        <fullName evidence="3">Uncharacterized protein</fullName>
    </submittedName>
</protein>
<dbReference type="VEuPathDB" id="FungiDB:H310_12186"/>
<gene>
    <name evidence="3" type="ORF">H310_12186</name>
</gene>
<dbReference type="eggNOG" id="ENOG502S86Q">
    <property type="taxonomic scope" value="Eukaryota"/>
</dbReference>
<dbReference type="EMBL" id="KI913988">
    <property type="protein sequence ID" value="ETV93833.1"/>
    <property type="molecule type" value="Genomic_DNA"/>
</dbReference>
<dbReference type="GeneID" id="20089236"/>
<evidence type="ECO:0000256" key="1">
    <source>
        <dbReference type="SAM" id="Coils"/>
    </source>
</evidence>
<dbReference type="OrthoDB" id="72630at2759"/>
<name>A0A024TIF0_9STRA</name>
<proteinExistence type="predicted"/>
<feature type="coiled-coil region" evidence="1">
    <location>
        <begin position="246"/>
        <end position="305"/>
    </location>
</feature>
<evidence type="ECO:0000313" key="3">
    <source>
        <dbReference type="EMBL" id="ETV93833.1"/>
    </source>
</evidence>
<sequence>MARLSPRIKSSAHGNRHLALPVDPKYPSTVAATTVVRAASRTSFARSPRASFISTSTTANVVSKMPDAISQDEYFRLLKKTDVLGHLLRVNDNLLEAEGLLEVAEVDNSKLDAMNKHILVELEMFKGKYYETQRLFKEHIEQLTWLCLREEALQKGHPDAAADQVADKLRDIRMMEDLHKACASSRLVSATDDTQSRALVVVAHQRVEELRGWCRLHRRDLLDAESVVAEEKAKETSIQVTEVQYAESVESALKHVQVEKDQLLERMQLTDKQNAALHDEIATLKLKLEAHKQQQRQDRAAMQAQQSSVASLLQNVKNDIKKRYGFVPPVLDAYALQSMPPPPPNVSMLTAHMT</sequence>
<dbReference type="RefSeq" id="XP_008877393.1">
    <property type="nucleotide sequence ID" value="XM_008879171.1"/>
</dbReference>
<feature type="region of interest" description="Disordered" evidence="2">
    <location>
        <begin position="1"/>
        <end position="20"/>
    </location>
</feature>
<dbReference type="AlphaFoldDB" id="A0A024TIF0"/>
<organism evidence="3">
    <name type="scientific">Aphanomyces invadans</name>
    <dbReference type="NCBI Taxonomy" id="157072"/>
    <lineage>
        <taxon>Eukaryota</taxon>
        <taxon>Sar</taxon>
        <taxon>Stramenopiles</taxon>
        <taxon>Oomycota</taxon>
        <taxon>Saprolegniomycetes</taxon>
        <taxon>Saprolegniales</taxon>
        <taxon>Verrucalvaceae</taxon>
        <taxon>Aphanomyces</taxon>
    </lineage>
</organism>
<accession>A0A024TIF0</accession>
<evidence type="ECO:0000256" key="2">
    <source>
        <dbReference type="SAM" id="MobiDB-lite"/>
    </source>
</evidence>
<keyword evidence="1" id="KW-0175">Coiled coil</keyword>